<dbReference type="Proteomes" id="UP000182658">
    <property type="component" value="Unassembled WGS sequence"/>
</dbReference>
<keyword evidence="3" id="KW-1185">Reference proteome</keyword>
<accession>A0A1J7I708</accession>
<dbReference type="AlphaFoldDB" id="A0A1J7I708"/>
<feature type="region of interest" description="Disordered" evidence="1">
    <location>
        <begin position="186"/>
        <end position="210"/>
    </location>
</feature>
<organism evidence="2 3">
    <name type="scientific">Coniochaeta ligniaria NRRL 30616</name>
    <dbReference type="NCBI Taxonomy" id="1408157"/>
    <lineage>
        <taxon>Eukaryota</taxon>
        <taxon>Fungi</taxon>
        <taxon>Dikarya</taxon>
        <taxon>Ascomycota</taxon>
        <taxon>Pezizomycotina</taxon>
        <taxon>Sordariomycetes</taxon>
        <taxon>Sordariomycetidae</taxon>
        <taxon>Coniochaetales</taxon>
        <taxon>Coniochaetaceae</taxon>
        <taxon>Coniochaeta</taxon>
    </lineage>
</organism>
<protein>
    <submittedName>
        <fullName evidence="2">Uncharacterized protein</fullName>
    </submittedName>
</protein>
<evidence type="ECO:0000256" key="1">
    <source>
        <dbReference type="SAM" id="MobiDB-lite"/>
    </source>
</evidence>
<dbReference type="OrthoDB" id="4743586at2759"/>
<name>A0A1J7I708_9PEZI</name>
<dbReference type="InParanoid" id="A0A1J7I708"/>
<reference evidence="2 3" key="1">
    <citation type="submission" date="2016-10" db="EMBL/GenBank/DDBJ databases">
        <title>Draft genome sequence of Coniochaeta ligniaria NRRL30616, a lignocellulolytic fungus for bioabatement of inhibitors in plant biomass hydrolysates.</title>
        <authorList>
            <consortium name="DOE Joint Genome Institute"/>
            <person name="Jimenez D.J."/>
            <person name="Hector R.E."/>
            <person name="Riley R."/>
            <person name="Sun H."/>
            <person name="Grigoriev I.V."/>
            <person name="Van Elsas J.D."/>
            <person name="Nichols N.N."/>
        </authorList>
    </citation>
    <scope>NUCLEOTIDE SEQUENCE [LARGE SCALE GENOMIC DNA]</scope>
    <source>
        <strain evidence="2 3">NRRL 30616</strain>
    </source>
</reference>
<evidence type="ECO:0000313" key="3">
    <source>
        <dbReference type="Proteomes" id="UP000182658"/>
    </source>
</evidence>
<dbReference type="STRING" id="1408157.A0A1J7I708"/>
<evidence type="ECO:0000313" key="2">
    <source>
        <dbReference type="EMBL" id="OIW23213.1"/>
    </source>
</evidence>
<feature type="compositionally biased region" description="Basic and acidic residues" evidence="1">
    <location>
        <begin position="186"/>
        <end position="202"/>
    </location>
</feature>
<gene>
    <name evidence="2" type="ORF">CONLIGDRAFT_586054</name>
</gene>
<dbReference type="EMBL" id="KV875107">
    <property type="protein sequence ID" value="OIW23213.1"/>
    <property type="molecule type" value="Genomic_DNA"/>
</dbReference>
<proteinExistence type="predicted"/>
<sequence>MIRECPKGYQAGAFTHVVSEGRDVFVQYRDVPMDEVWAQEATGWTLHLIRSKTPWVKGQLLGPDGAEEAVKNMSPSYLPPERATEEFVESRSATSITHVIMRSRPAGVCPGWGGWDEWLDWQSYGRGVPKDKVVDIECSNDPLKPFRVVNDAGETVETVQPHLATSTLQSTQKLESLYANINKKRDYKTAKPKAKAEPKPEPGRTWTTLL</sequence>